<keyword evidence="4" id="KW-1185">Reference proteome</keyword>
<organism evidence="3 4">
    <name type="scientific">Povalibacter uvarum</name>
    <dbReference type="NCBI Taxonomy" id="732238"/>
    <lineage>
        <taxon>Bacteria</taxon>
        <taxon>Pseudomonadati</taxon>
        <taxon>Pseudomonadota</taxon>
        <taxon>Gammaproteobacteria</taxon>
        <taxon>Steroidobacterales</taxon>
        <taxon>Steroidobacteraceae</taxon>
        <taxon>Povalibacter</taxon>
    </lineage>
</organism>
<feature type="domain" description="DUF11" evidence="2">
    <location>
        <begin position="65"/>
        <end position="125"/>
    </location>
</feature>
<name>A0A841HJI9_9GAMM</name>
<gene>
    <name evidence="3" type="ORF">HNQ60_001771</name>
</gene>
<evidence type="ECO:0000313" key="3">
    <source>
        <dbReference type="EMBL" id="MBB6092893.1"/>
    </source>
</evidence>
<reference evidence="3 4" key="1">
    <citation type="submission" date="2020-08" db="EMBL/GenBank/DDBJ databases">
        <title>Genomic Encyclopedia of Type Strains, Phase IV (KMG-IV): sequencing the most valuable type-strain genomes for metagenomic binning, comparative biology and taxonomic classification.</title>
        <authorList>
            <person name="Goeker M."/>
        </authorList>
    </citation>
    <scope>NUCLEOTIDE SEQUENCE [LARGE SCALE GENOMIC DNA]</scope>
    <source>
        <strain evidence="3 4">DSM 26723</strain>
    </source>
</reference>
<evidence type="ECO:0000256" key="1">
    <source>
        <dbReference type="SAM" id="SignalP"/>
    </source>
</evidence>
<keyword evidence="1" id="KW-0732">Signal</keyword>
<dbReference type="Proteomes" id="UP000588068">
    <property type="component" value="Unassembled WGS sequence"/>
</dbReference>
<feature type="chain" id="PRO_5032628527" evidence="1">
    <location>
        <begin position="35"/>
        <end position="171"/>
    </location>
</feature>
<dbReference type="Pfam" id="PF01345">
    <property type="entry name" value="DUF11"/>
    <property type="match status" value="1"/>
</dbReference>
<dbReference type="AlphaFoldDB" id="A0A841HJI9"/>
<accession>A0A841HJI9</accession>
<comment type="caution">
    <text evidence="3">The sequence shown here is derived from an EMBL/GenBank/DDBJ whole genome shotgun (WGS) entry which is preliminary data.</text>
</comment>
<dbReference type="InterPro" id="IPR047589">
    <property type="entry name" value="DUF11_rpt"/>
</dbReference>
<dbReference type="EMBL" id="JACHHZ010000002">
    <property type="protein sequence ID" value="MBB6092893.1"/>
    <property type="molecule type" value="Genomic_DNA"/>
</dbReference>
<dbReference type="RefSeq" id="WP_184330756.1">
    <property type="nucleotide sequence ID" value="NZ_JACHHZ010000002.1"/>
</dbReference>
<evidence type="ECO:0000313" key="4">
    <source>
        <dbReference type="Proteomes" id="UP000588068"/>
    </source>
</evidence>
<dbReference type="InterPro" id="IPR001434">
    <property type="entry name" value="OmcB-like_DUF11"/>
</dbReference>
<evidence type="ECO:0000259" key="2">
    <source>
        <dbReference type="Pfam" id="PF01345"/>
    </source>
</evidence>
<dbReference type="NCBIfam" id="TIGR01451">
    <property type="entry name" value="B_ant_repeat"/>
    <property type="match status" value="1"/>
</dbReference>
<proteinExistence type="predicted"/>
<feature type="signal peptide" evidence="1">
    <location>
        <begin position="1"/>
        <end position="34"/>
    </location>
</feature>
<protein>
    <submittedName>
        <fullName evidence="3">Putative repeat protein (TIGR01451 family)</fullName>
    </submittedName>
</protein>
<sequence length="171" mass="18312">MKSRATSDERRAVSQKGLMAAVTLGLCLSASARAQNCIELTTTAESEQQYVNEQGKKATRLVPLDKPVPGSEVVWTITAKNTCAKAVEHVVIANPVPEHMTYVASSAMGTGTDITYSVDGKEFKAAAALTSTHDGAVQPAKPDEYRAVRWSYAASFAPGSTAFVRYRARVD</sequence>